<keyword evidence="4" id="KW-1185">Reference proteome</keyword>
<comment type="caution">
    <text evidence="3">The sequence shown here is derived from an EMBL/GenBank/DDBJ whole genome shotgun (WGS) entry which is preliminary data.</text>
</comment>
<accession>A0ABT7DX63</accession>
<dbReference type="Proteomes" id="UP001172778">
    <property type="component" value="Unassembled WGS sequence"/>
</dbReference>
<feature type="region of interest" description="Disordered" evidence="1">
    <location>
        <begin position="36"/>
        <end position="59"/>
    </location>
</feature>
<evidence type="ECO:0000256" key="2">
    <source>
        <dbReference type="SAM" id="Phobius"/>
    </source>
</evidence>
<gene>
    <name evidence="3" type="ORF">PZA18_11395</name>
</gene>
<evidence type="ECO:0000313" key="4">
    <source>
        <dbReference type="Proteomes" id="UP001172778"/>
    </source>
</evidence>
<feature type="transmembrane region" description="Helical" evidence="2">
    <location>
        <begin position="6"/>
        <end position="26"/>
    </location>
</feature>
<keyword evidence="2" id="KW-0812">Transmembrane</keyword>
<keyword evidence="2" id="KW-0472">Membrane</keyword>
<sequence length="59" mass="6664">MDQNLLREIVTLAGFICFALIFFWAWGKPAQAKFKEAAQQPIDDDDTPKPGKRLGRGLE</sequence>
<feature type="compositionally biased region" description="Basic residues" evidence="1">
    <location>
        <begin position="50"/>
        <end position="59"/>
    </location>
</feature>
<organism evidence="3 4">
    <name type="scientific">Parachitinimonas caeni</name>
    <dbReference type="NCBI Taxonomy" id="3031301"/>
    <lineage>
        <taxon>Bacteria</taxon>
        <taxon>Pseudomonadati</taxon>
        <taxon>Pseudomonadota</taxon>
        <taxon>Betaproteobacteria</taxon>
        <taxon>Neisseriales</taxon>
        <taxon>Chitinibacteraceae</taxon>
        <taxon>Parachitinimonas</taxon>
    </lineage>
</organism>
<evidence type="ECO:0000313" key="3">
    <source>
        <dbReference type="EMBL" id="MDK2124656.1"/>
    </source>
</evidence>
<keyword evidence="2" id="KW-1133">Transmembrane helix</keyword>
<dbReference type="RefSeq" id="WP_284100969.1">
    <property type="nucleotide sequence ID" value="NZ_JARRAF010000011.1"/>
</dbReference>
<name>A0ABT7DX63_9NEIS</name>
<evidence type="ECO:0000256" key="1">
    <source>
        <dbReference type="SAM" id="MobiDB-lite"/>
    </source>
</evidence>
<proteinExistence type="predicted"/>
<dbReference type="EMBL" id="JARRAF010000011">
    <property type="protein sequence ID" value="MDK2124656.1"/>
    <property type="molecule type" value="Genomic_DNA"/>
</dbReference>
<reference evidence="3" key="1">
    <citation type="submission" date="2023-03" db="EMBL/GenBank/DDBJ databases">
        <title>Chitinimonas shenzhenensis gen. nov., sp. nov., a novel member of family Burkholderiaceae isolated from activated sludge collected in Shen Zhen, China.</title>
        <authorList>
            <person name="Wang X."/>
        </authorList>
    </citation>
    <scope>NUCLEOTIDE SEQUENCE</scope>
    <source>
        <strain evidence="3">DQS-5</strain>
    </source>
</reference>
<protein>
    <submittedName>
        <fullName evidence="3">Cbb3-type cytochrome c oxidase subunit 3</fullName>
    </submittedName>
</protein>